<feature type="compositionally biased region" description="Low complexity" evidence="1">
    <location>
        <begin position="141"/>
        <end position="152"/>
    </location>
</feature>
<feature type="domain" description="Sulfatase-modifying factor enzyme-like" evidence="2">
    <location>
        <begin position="183"/>
        <end position="428"/>
    </location>
</feature>
<dbReference type="InterPro" id="IPR042095">
    <property type="entry name" value="SUMF_sf"/>
</dbReference>
<dbReference type="PANTHER" id="PTHR23150">
    <property type="entry name" value="SULFATASE MODIFYING FACTOR 1, 2"/>
    <property type="match status" value="1"/>
</dbReference>
<feature type="compositionally biased region" description="Gly residues" evidence="1">
    <location>
        <begin position="47"/>
        <end position="94"/>
    </location>
</feature>
<dbReference type="InterPro" id="IPR051043">
    <property type="entry name" value="Sulfatase_Mod_Factor_Kinase"/>
</dbReference>
<feature type="compositionally biased region" description="Low complexity" evidence="1">
    <location>
        <begin position="1"/>
        <end position="15"/>
    </location>
</feature>
<dbReference type="PANTHER" id="PTHR23150:SF19">
    <property type="entry name" value="FORMYLGLYCINE-GENERATING ENZYME"/>
    <property type="match status" value="1"/>
</dbReference>
<organism evidence="3 4">
    <name type="scientific">Nannocystis pusilla</name>
    <dbReference type="NCBI Taxonomy" id="889268"/>
    <lineage>
        <taxon>Bacteria</taxon>
        <taxon>Pseudomonadati</taxon>
        <taxon>Myxococcota</taxon>
        <taxon>Polyangia</taxon>
        <taxon>Nannocystales</taxon>
        <taxon>Nannocystaceae</taxon>
        <taxon>Nannocystis</taxon>
    </lineage>
</organism>
<evidence type="ECO:0000256" key="1">
    <source>
        <dbReference type="SAM" id="MobiDB-lite"/>
    </source>
</evidence>
<dbReference type="SUPFAM" id="SSF56436">
    <property type="entry name" value="C-type lectin-like"/>
    <property type="match status" value="1"/>
</dbReference>
<feature type="compositionally biased region" description="Low complexity" evidence="1">
    <location>
        <begin position="37"/>
        <end position="46"/>
    </location>
</feature>
<evidence type="ECO:0000313" key="3">
    <source>
        <dbReference type="EMBL" id="MCY1010111.1"/>
    </source>
</evidence>
<feature type="region of interest" description="Disordered" evidence="1">
    <location>
        <begin position="130"/>
        <end position="178"/>
    </location>
</feature>
<gene>
    <name evidence="3" type="ORF">OV079_32005</name>
</gene>
<dbReference type="InterPro" id="IPR005532">
    <property type="entry name" value="SUMF_dom"/>
</dbReference>
<dbReference type="GO" id="GO:0120147">
    <property type="term" value="F:formylglycine-generating oxidase activity"/>
    <property type="evidence" value="ECO:0007669"/>
    <property type="project" value="TreeGrafter"/>
</dbReference>
<evidence type="ECO:0000259" key="2">
    <source>
        <dbReference type="Pfam" id="PF03781"/>
    </source>
</evidence>
<name>A0A9X3EU74_9BACT</name>
<dbReference type="Pfam" id="PF03781">
    <property type="entry name" value="FGE-sulfatase"/>
    <property type="match status" value="1"/>
</dbReference>
<evidence type="ECO:0000313" key="4">
    <source>
        <dbReference type="Proteomes" id="UP001150924"/>
    </source>
</evidence>
<dbReference type="Proteomes" id="UP001150924">
    <property type="component" value="Unassembled WGS sequence"/>
</dbReference>
<comment type="caution">
    <text evidence="3">The sequence shown here is derived from an EMBL/GenBank/DDBJ whole genome shotgun (WGS) entry which is preliminary data.</text>
</comment>
<keyword evidence="4" id="KW-1185">Reference proteome</keyword>
<feature type="region of interest" description="Disordered" evidence="1">
    <location>
        <begin position="1"/>
        <end position="94"/>
    </location>
</feature>
<dbReference type="EMBL" id="JAPNKE010000002">
    <property type="protein sequence ID" value="MCY1010111.1"/>
    <property type="molecule type" value="Genomic_DNA"/>
</dbReference>
<reference evidence="3" key="1">
    <citation type="submission" date="2022-11" db="EMBL/GenBank/DDBJ databases">
        <title>Minimal conservation of predation-associated metabolite biosynthetic gene clusters underscores biosynthetic potential of Myxococcota including descriptions for ten novel species: Archangium lansinium sp. nov., Myxococcus landrumus sp. nov., Nannocystis bai.</title>
        <authorList>
            <person name="Ahearne A."/>
            <person name="Stevens C."/>
            <person name="Phillips K."/>
        </authorList>
    </citation>
    <scope>NUCLEOTIDE SEQUENCE</scope>
    <source>
        <strain evidence="3">Na p29</strain>
    </source>
</reference>
<protein>
    <submittedName>
        <fullName evidence="3">SUMF1/EgtB/PvdO family nonheme iron enzyme</fullName>
    </submittedName>
</protein>
<dbReference type="RefSeq" id="WP_267772932.1">
    <property type="nucleotide sequence ID" value="NZ_JAPNKE010000002.1"/>
</dbReference>
<dbReference type="Gene3D" id="3.90.1580.10">
    <property type="entry name" value="paralog of FGE (formylglycine-generating enzyme)"/>
    <property type="match status" value="1"/>
</dbReference>
<sequence>MSAGTGEHGGAAPAAGGAGAAGPGLPEGTGDGSRAPGAASRMSAGTGASGSAGNLSGGIGGSGSAGGLSGGTGASGGAGGLSGGTGASGGAGGLSAGTGASGGAGGLSGGTGASGGAGVLSGGTGAPGLSGGTGGAGSGPSAGAPGASAGLAAGTGGSGDSLADDPPPPGAPAPIACLDPPPPGMACIPAGWFLRGSDTGPEHARPQARVWLQTYYLDLNEVTYAEYKACVKAKRCDPKGGPAYSDFDRPKQPVNGVNWFHAEGYCKAQGKRLPSEAQWEKGARGPDGALHPWGDEPATCERAILKDATGRGCGVKKQGSKPDTGRPWEVGSRAPGRYGLYDMSGNSWEWVADWFTRSYAECGADCEGIDPLGPCAKDGEVARECPGKLRKIVRGGSWYWDASYATGVWRRPHFPSNQPFHHFGFRCAANAREAEALQRGAPAK</sequence>
<accession>A0A9X3EU74</accession>
<proteinExistence type="predicted"/>
<feature type="compositionally biased region" description="Gly residues" evidence="1">
    <location>
        <begin position="16"/>
        <end position="31"/>
    </location>
</feature>
<dbReference type="InterPro" id="IPR016187">
    <property type="entry name" value="CTDL_fold"/>
</dbReference>
<feature type="compositionally biased region" description="Gly residues" evidence="1">
    <location>
        <begin position="130"/>
        <end position="140"/>
    </location>
</feature>
<dbReference type="AlphaFoldDB" id="A0A9X3EU74"/>